<evidence type="ECO:0000313" key="2">
    <source>
        <dbReference type="Proteomes" id="UP001056778"/>
    </source>
</evidence>
<comment type="caution">
    <text evidence="1">The sequence shown here is derived from an EMBL/GenBank/DDBJ whole genome shotgun (WGS) entry which is preliminary data.</text>
</comment>
<name>A0ACB9TWY8_HOLOL</name>
<sequence length="918" mass="104906">MDFNMKLRKVPSRTKTFRLSSAQAKTKTAATRKRTAPKCRKCVCMPQVIGPVEFPPIWAELRINNQLCDGVIHCEDGTEFKVHRAILSAVSPYFKALFTNSINRNQPEATIAKLKAPGHIIKKLMDFAYTGACGIGSDNVEVLLRYADQFEVLGVIQLVQFPFTLAEHLKPHNCIGILHFARHYFCKDLEERGRLYVRHNFMQLVKESKEFTSLDVEDLMEILSDDELNVKNEEIVFDSVVKWIDEDPPARKTYLLDLLKCIRLGTLSSDFIKIVQKLDLIQEHQACLDYLEEVLDMIENSNPEVDIVNVLFMRPRIPFDVIFAVGGWSAGSPTNFIETYDTRADRWLLSTDTDSVPRAYHGLCTLRGLIYMIGGFDGNEHFNTVRCFDPVKHTWKECACMYYPRCYVSVVMHDEKIYAMGGYNGRIRMNSAERYNPDANQWELIQPMQRQRSDASAAALDNKIYIVGGFNGQEVMSSAEVYDTLTNQWSFIPHMISARSGVSLVAFRNALYALGGFNGFNRLTTGKNIYRENLPAGVQFPFTLAEHLKPHNCIGILHFARHYFCKDLEERGRLYVRHNFMQLVKESKEFTSLDVEDLMEILSDDELNVKNEEIVFDSVVKWIDEDPPARKTYLLDLLKCIRLGTLSSDFIKIVQKLDLIQEHQACLDYLEEVLDMIENSNPEVDIVNVLFMRPRIPFDVIFAVGGWSAGSPTNFIETYDTRADRWLLSTDTDSVPRAYHGLCTLRGLIYMIGGFDGNEHFNTVRCFDPVKHTWKECACMYYPRCYVSVVMHDEKIYAMGGYNGRIRMNSAERYNPDANQWELIQPMQRQRSDASAAALDNKIYIVGGFNGQEVMSSAEVYDTLTNQWSFIPHMISARSGVSLVAFRNALYALGGFNGFNRLTTGKNIYRENLPAGLA</sequence>
<reference evidence="1" key="1">
    <citation type="submission" date="2022-04" db="EMBL/GenBank/DDBJ databases">
        <title>Chromosome-scale genome assembly of Holotrichia oblita Faldermann.</title>
        <authorList>
            <person name="Rongchong L."/>
        </authorList>
    </citation>
    <scope>NUCLEOTIDE SEQUENCE</scope>
    <source>
        <strain evidence="1">81SQS9</strain>
    </source>
</reference>
<gene>
    <name evidence="1" type="ORF">MML48_1g12631</name>
</gene>
<keyword evidence="2" id="KW-1185">Reference proteome</keyword>
<dbReference type="EMBL" id="CM043015">
    <property type="protein sequence ID" value="KAI4471350.1"/>
    <property type="molecule type" value="Genomic_DNA"/>
</dbReference>
<evidence type="ECO:0000313" key="1">
    <source>
        <dbReference type="EMBL" id="KAI4471350.1"/>
    </source>
</evidence>
<accession>A0ACB9TWY8</accession>
<dbReference type="Proteomes" id="UP001056778">
    <property type="component" value="Chromosome 1"/>
</dbReference>
<proteinExistence type="predicted"/>
<organism evidence="1 2">
    <name type="scientific">Holotrichia oblita</name>
    <name type="common">Chafer beetle</name>
    <dbReference type="NCBI Taxonomy" id="644536"/>
    <lineage>
        <taxon>Eukaryota</taxon>
        <taxon>Metazoa</taxon>
        <taxon>Ecdysozoa</taxon>
        <taxon>Arthropoda</taxon>
        <taxon>Hexapoda</taxon>
        <taxon>Insecta</taxon>
        <taxon>Pterygota</taxon>
        <taxon>Neoptera</taxon>
        <taxon>Endopterygota</taxon>
        <taxon>Coleoptera</taxon>
        <taxon>Polyphaga</taxon>
        <taxon>Scarabaeiformia</taxon>
        <taxon>Scarabaeidae</taxon>
        <taxon>Melolonthinae</taxon>
        <taxon>Holotrichia</taxon>
    </lineage>
</organism>
<protein>
    <submittedName>
        <fullName evidence="1">Kelch protein</fullName>
    </submittedName>
</protein>